<dbReference type="EMBL" id="JANWOR010000239">
    <property type="protein sequence ID" value="MDA4177676.1"/>
    <property type="molecule type" value="Genomic_DNA"/>
</dbReference>
<gene>
    <name evidence="2" type="ORF">GGB84_004952</name>
    <name evidence="3" type="ORF">NY836_09720</name>
</gene>
<name>A0A0K3ZDM7_ECOLX</name>
<keyword evidence="1" id="KW-0812">Transmembrane</keyword>
<proteinExistence type="predicted"/>
<dbReference type="RefSeq" id="WP_000076839.1">
    <property type="nucleotide sequence ID" value="NZ_AP022159.1"/>
</dbReference>
<protein>
    <submittedName>
        <fullName evidence="2">Uncharacterized protein</fullName>
    </submittedName>
</protein>
<evidence type="ECO:0000313" key="2">
    <source>
        <dbReference type="EMBL" id="HAG5773146.1"/>
    </source>
</evidence>
<dbReference type="EMBL" id="DAAYTU010000073">
    <property type="protein sequence ID" value="HAG5773146.1"/>
    <property type="molecule type" value="Genomic_DNA"/>
</dbReference>
<dbReference type="AlphaFoldDB" id="A0A0K3ZDM7"/>
<dbReference type="Proteomes" id="UP001211064">
    <property type="component" value="Unassembled WGS sequence"/>
</dbReference>
<evidence type="ECO:0000256" key="1">
    <source>
        <dbReference type="SAM" id="Phobius"/>
    </source>
</evidence>
<reference evidence="2" key="2">
    <citation type="submission" date="2020-02" db="EMBL/GenBank/DDBJ databases">
        <authorList>
            <consortium name="NCBI Pathogen Detection Project"/>
        </authorList>
    </citation>
    <scope>NUCLEOTIDE SEQUENCE</scope>
    <source>
        <strain evidence="2">1839</strain>
    </source>
</reference>
<sequence length="299" mass="32220">MSQELSLTFTENIYYSTKEPVSIKDVITSLQGWEAIAKQSEGVLQELTGANILDISVHVARLEAGSLYEDIVIKLLFGSQEEMDKFLAGAHAKIGNGKMRNALVGAVVIGLVGYGLVLATKAMAPSNTSHFEANNNTIINIGAGEANISPDRLQAIIESTVTNKKTLAKSSIKTLAPARADEGSTMVIGTGGGTVTIPAETIKKAPTEVVFTPESYTQDHFDVDVEIRALDLDNPEKGWAAVIPGLIDRRVNMVLGPNVNPSDFAGKFAVRADITITYQLKSSDKKYQPKEVFIKEIIK</sequence>
<feature type="transmembrane region" description="Helical" evidence="1">
    <location>
        <begin position="102"/>
        <end position="124"/>
    </location>
</feature>
<reference evidence="2" key="1">
    <citation type="journal article" date="2018" name="Genome Biol.">
        <title>SKESA: strategic k-mer extension for scrupulous assemblies.</title>
        <authorList>
            <person name="Souvorov A."/>
            <person name="Agarwala R."/>
            <person name="Lipman D.J."/>
        </authorList>
    </citation>
    <scope>NUCLEOTIDE SEQUENCE [LARGE SCALE GENOMIC DNA]</scope>
    <source>
        <strain evidence="2">1839</strain>
    </source>
</reference>
<accession>A0A0K3ZDM7</accession>
<organism evidence="2">
    <name type="scientific">Escherichia coli</name>
    <dbReference type="NCBI Taxonomy" id="562"/>
    <lineage>
        <taxon>Bacteria</taxon>
        <taxon>Pseudomonadati</taxon>
        <taxon>Pseudomonadota</taxon>
        <taxon>Gammaproteobacteria</taxon>
        <taxon>Enterobacterales</taxon>
        <taxon>Enterobacteriaceae</taxon>
        <taxon>Escherichia</taxon>
    </lineage>
</organism>
<evidence type="ECO:0000313" key="3">
    <source>
        <dbReference type="EMBL" id="MDA4177676.1"/>
    </source>
</evidence>
<comment type="caution">
    <text evidence="2">The sequence shown here is derived from an EMBL/GenBank/DDBJ whole genome shotgun (WGS) entry which is preliminary data.</text>
</comment>
<reference evidence="3" key="3">
    <citation type="submission" date="2022-08" db="EMBL/GenBank/DDBJ databases">
        <title>Genome sequencing of human pathogens.</title>
        <authorList>
            <person name="Cao X."/>
        </authorList>
    </citation>
    <scope>NUCLEOTIDE SEQUENCE</scope>
    <source>
        <strain evidence="3">EC16126</strain>
    </source>
</reference>
<keyword evidence="1" id="KW-1133">Transmembrane helix</keyword>
<keyword evidence="1" id="KW-0472">Membrane</keyword>